<keyword evidence="3" id="KW-0808">Transferase</keyword>
<evidence type="ECO:0000313" key="4">
    <source>
        <dbReference type="Proteomes" id="UP000607645"/>
    </source>
</evidence>
<keyword evidence="4" id="KW-1185">Reference proteome</keyword>
<accession>A0A8J6JL42</accession>
<feature type="transmembrane region" description="Helical" evidence="1">
    <location>
        <begin position="70"/>
        <end position="91"/>
    </location>
</feature>
<feature type="transmembrane region" description="Helical" evidence="1">
    <location>
        <begin position="137"/>
        <end position="156"/>
    </location>
</feature>
<dbReference type="SUPFAM" id="SSF55874">
    <property type="entry name" value="ATPase domain of HSP90 chaperone/DNA topoisomerase II/histidine kinase"/>
    <property type="match status" value="1"/>
</dbReference>
<dbReference type="Proteomes" id="UP000607645">
    <property type="component" value="Unassembled WGS sequence"/>
</dbReference>
<evidence type="ECO:0000256" key="1">
    <source>
        <dbReference type="SAM" id="Phobius"/>
    </source>
</evidence>
<reference evidence="3" key="1">
    <citation type="submission" date="2020-08" db="EMBL/GenBank/DDBJ databases">
        <title>Genome public.</title>
        <authorList>
            <person name="Liu C."/>
            <person name="Sun Q."/>
        </authorList>
    </citation>
    <scope>NUCLEOTIDE SEQUENCE</scope>
    <source>
        <strain evidence="3">NSJ-52</strain>
    </source>
</reference>
<dbReference type="EMBL" id="JACOPQ010000011">
    <property type="protein sequence ID" value="MBC5738023.1"/>
    <property type="molecule type" value="Genomic_DNA"/>
</dbReference>
<dbReference type="GO" id="GO:0016301">
    <property type="term" value="F:kinase activity"/>
    <property type="evidence" value="ECO:0007669"/>
    <property type="project" value="UniProtKB-KW"/>
</dbReference>
<feature type="transmembrane region" description="Helical" evidence="1">
    <location>
        <begin position="98"/>
        <end position="122"/>
    </location>
</feature>
<gene>
    <name evidence="3" type="ORF">H8S62_13505</name>
</gene>
<comment type="caution">
    <text evidence="3">The sequence shown here is derived from an EMBL/GenBank/DDBJ whole genome shotgun (WGS) entry which is preliminary data.</text>
</comment>
<dbReference type="AlphaFoldDB" id="A0A8J6JL42"/>
<dbReference type="RefSeq" id="WP_155145846.1">
    <property type="nucleotide sequence ID" value="NZ_JACOPQ010000011.1"/>
</dbReference>
<protein>
    <submittedName>
        <fullName evidence="3">Sensor histidine kinase</fullName>
    </submittedName>
</protein>
<evidence type="ECO:0000259" key="2">
    <source>
        <dbReference type="Pfam" id="PF14501"/>
    </source>
</evidence>
<proteinExistence type="predicted"/>
<dbReference type="InterPro" id="IPR032834">
    <property type="entry name" value="NatK-like_C"/>
</dbReference>
<dbReference type="Pfam" id="PF14501">
    <property type="entry name" value="HATPase_c_5"/>
    <property type="match status" value="1"/>
</dbReference>
<organism evidence="3 4">
    <name type="scientific">Lawsonibacter faecis</name>
    <dbReference type="NCBI Taxonomy" id="2763052"/>
    <lineage>
        <taxon>Bacteria</taxon>
        <taxon>Bacillati</taxon>
        <taxon>Bacillota</taxon>
        <taxon>Clostridia</taxon>
        <taxon>Eubacteriales</taxon>
        <taxon>Oscillospiraceae</taxon>
        <taxon>Lawsonibacter</taxon>
    </lineage>
</organism>
<dbReference type="CDD" id="cd16935">
    <property type="entry name" value="HATPase_AgrC-ComD-like"/>
    <property type="match status" value="1"/>
</dbReference>
<feature type="transmembrane region" description="Helical" evidence="1">
    <location>
        <begin position="168"/>
        <end position="189"/>
    </location>
</feature>
<evidence type="ECO:0000313" key="3">
    <source>
        <dbReference type="EMBL" id="MBC5738023.1"/>
    </source>
</evidence>
<keyword evidence="3" id="KW-0418">Kinase</keyword>
<dbReference type="Gene3D" id="3.30.565.10">
    <property type="entry name" value="Histidine kinase-like ATPase, C-terminal domain"/>
    <property type="match status" value="1"/>
</dbReference>
<feature type="transmembrane region" description="Helical" evidence="1">
    <location>
        <begin position="6"/>
        <end position="25"/>
    </location>
</feature>
<keyword evidence="1" id="KW-1133">Transmembrane helix</keyword>
<dbReference type="InterPro" id="IPR036890">
    <property type="entry name" value="HATPase_C_sf"/>
</dbReference>
<keyword evidence="1" id="KW-0472">Membrane</keyword>
<name>A0A8J6JL42_9FIRM</name>
<feature type="transmembrane region" description="Helical" evidence="1">
    <location>
        <begin position="209"/>
        <end position="227"/>
    </location>
</feature>
<keyword evidence="1" id="KW-0812">Transmembrane</keyword>
<feature type="domain" description="Sensor histidine kinase NatK-like C-terminal" evidence="2">
    <location>
        <begin position="338"/>
        <end position="440"/>
    </location>
</feature>
<feature type="transmembrane region" description="Helical" evidence="1">
    <location>
        <begin position="32"/>
        <end position="50"/>
    </location>
</feature>
<sequence>MDQTIAVSATTYIATLLIGEILLLQGQPRRRYFAAGLTALLVLFPAAVYLEGLLVGQIRAIAVGDAASLLLQIGHFTLLFLATIPLVMLCWEIELRNAVFFCAAGYSLEHIGYAVTSIAIFILRSNGVVFSEWGQKIGLWLCFKTVVILAVYYVLLRPNLKRSSIDASDVRVCVVSVVNLSICMILNIVKGYGFGAALNSFTTDVVCTAYALFGCFLCLFLQTGYFANRSLEESNLILDRLLMEEAKKHTLNKETVDLVNMKCHDLKYQLRRLEEEPEGSRQAIYEEIRQTFDIYDSLVKTENDVLDSVIMSIYPICIKQHVKFTYIVDGAALQWLSAPDIASLFGNLLDNALESVGKEEEHKRLISLNVRREREMLLIHIHNQCSAAPTFKDGLPVTTKGDTRYHGYGMRSVRYLVDKYRGEMRAAWENGVFSVDLLLPMR</sequence>